<protein>
    <submittedName>
        <fullName evidence="1">Uncharacterized protein</fullName>
    </submittedName>
</protein>
<dbReference type="Proteomes" id="UP000663760">
    <property type="component" value="Chromosome 2"/>
</dbReference>
<dbReference type="AlphaFoldDB" id="A0A7I8K6N8"/>
<keyword evidence="2" id="KW-1185">Reference proteome</keyword>
<gene>
    <name evidence="1" type="ORF">SI8410_02003408</name>
</gene>
<proteinExistence type="predicted"/>
<reference evidence="1" key="1">
    <citation type="submission" date="2020-02" db="EMBL/GenBank/DDBJ databases">
        <authorList>
            <person name="Scholz U."/>
            <person name="Mascher M."/>
            <person name="Fiebig A."/>
        </authorList>
    </citation>
    <scope>NUCLEOTIDE SEQUENCE</scope>
</reference>
<organism evidence="1 2">
    <name type="scientific">Spirodela intermedia</name>
    <name type="common">Intermediate duckweed</name>
    <dbReference type="NCBI Taxonomy" id="51605"/>
    <lineage>
        <taxon>Eukaryota</taxon>
        <taxon>Viridiplantae</taxon>
        <taxon>Streptophyta</taxon>
        <taxon>Embryophyta</taxon>
        <taxon>Tracheophyta</taxon>
        <taxon>Spermatophyta</taxon>
        <taxon>Magnoliopsida</taxon>
        <taxon>Liliopsida</taxon>
        <taxon>Araceae</taxon>
        <taxon>Lemnoideae</taxon>
        <taxon>Spirodela</taxon>
    </lineage>
</organism>
<name>A0A7I8K6N8_SPIIN</name>
<dbReference type="EMBL" id="LR746265">
    <property type="protein sequence ID" value="CAA7392259.1"/>
    <property type="molecule type" value="Genomic_DNA"/>
</dbReference>
<evidence type="ECO:0000313" key="2">
    <source>
        <dbReference type="Proteomes" id="UP000663760"/>
    </source>
</evidence>
<accession>A0A7I8K6N8</accession>
<evidence type="ECO:0000313" key="1">
    <source>
        <dbReference type="EMBL" id="CAA7392259.1"/>
    </source>
</evidence>
<sequence length="129" mass="14769">MWIANAAVTRQRGARWRWGVCQGASSSNRPLPDDSLFVDQSEMLYSIDLQFFYHESFSNFSSNASQITLTRFSPMIHNEYFSLTCTTTPCLRPSWPPVTWKGSGTHMPPLVLVTRTPARGSPRLHEFWL</sequence>